<dbReference type="SUPFAM" id="SSF52218">
    <property type="entry name" value="Flavoproteins"/>
    <property type="match status" value="1"/>
</dbReference>
<evidence type="ECO:0000256" key="1">
    <source>
        <dbReference type="SAM" id="SignalP"/>
    </source>
</evidence>
<dbReference type="InterPro" id="IPR008254">
    <property type="entry name" value="Flavodoxin/NO_synth"/>
</dbReference>
<protein>
    <submittedName>
        <fullName evidence="3">Flavodoxin</fullName>
    </submittedName>
</protein>
<proteinExistence type="predicted"/>
<gene>
    <name evidence="3" type="ORF">IQ31_00767</name>
</gene>
<name>A0A562MZ35_9SPHI</name>
<comment type="caution">
    <text evidence="3">The sequence shown here is derived from an EMBL/GenBank/DDBJ whole genome shotgun (WGS) entry which is preliminary data.</text>
</comment>
<sequence>MQMKTRYLYCLLLCLLFAVTSCSGANEATFENKGFPIAPCDSLNNQEVLVVYLSRTKNTKAVAEIIHRQVGGDLVGLELENPYPAHYQTTVDQVAEENKTGYLPPLKTKIDNIGKYDFIFVGFPTWGMQLPPPIKSFLKQYDLAGKTIVPFNTNAGYGVGSSFDTIKQLCSKSKILEGFTTKAGKERDGILFVISGEKEKQLTIQLAQWLEKLGFTK</sequence>
<feature type="domain" description="Flavodoxin-like" evidence="2">
    <location>
        <begin position="48"/>
        <end position="214"/>
    </location>
</feature>
<dbReference type="EMBL" id="VLKR01000002">
    <property type="protein sequence ID" value="TWI25174.1"/>
    <property type="molecule type" value="Genomic_DNA"/>
</dbReference>
<dbReference type="Proteomes" id="UP000315908">
    <property type="component" value="Unassembled WGS sequence"/>
</dbReference>
<evidence type="ECO:0000313" key="3">
    <source>
        <dbReference type="EMBL" id="TWI25174.1"/>
    </source>
</evidence>
<dbReference type="AlphaFoldDB" id="A0A562MZ35"/>
<dbReference type="GO" id="GO:0010181">
    <property type="term" value="F:FMN binding"/>
    <property type="evidence" value="ECO:0007669"/>
    <property type="project" value="InterPro"/>
</dbReference>
<accession>A0A562MZ35</accession>
<reference evidence="3 4" key="1">
    <citation type="journal article" date="2015" name="Stand. Genomic Sci.">
        <title>Genomic Encyclopedia of Bacterial and Archaeal Type Strains, Phase III: the genomes of soil and plant-associated and newly described type strains.</title>
        <authorList>
            <person name="Whitman W.B."/>
            <person name="Woyke T."/>
            <person name="Klenk H.P."/>
            <person name="Zhou Y."/>
            <person name="Lilburn T.G."/>
            <person name="Beck B.J."/>
            <person name="De Vos P."/>
            <person name="Vandamme P."/>
            <person name="Eisen J.A."/>
            <person name="Garrity G."/>
            <person name="Hugenholtz P."/>
            <person name="Kyrpides N.C."/>
        </authorList>
    </citation>
    <scope>NUCLEOTIDE SEQUENCE [LARGE SCALE GENOMIC DNA]</scope>
    <source>
        <strain evidence="3 4">CGMCC 1.6855</strain>
    </source>
</reference>
<feature type="chain" id="PRO_5022165731" evidence="1">
    <location>
        <begin position="26"/>
        <end position="217"/>
    </location>
</feature>
<dbReference type="Gene3D" id="3.40.50.360">
    <property type="match status" value="1"/>
</dbReference>
<dbReference type="PANTHER" id="PTHR39201:SF1">
    <property type="entry name" value="FLAVODOXIN-LIKE DOMAIN-CONTAINING PROTEIN"/>
    <property type="match status" value="1"/>
</dbReference>
<keyword evidence="1" id="KW-0732">Signal</keyword>
<dbReference type="InterPro" id="IPR029039">
    <property type="entry name" value="Flavoprotein-like_sf"/>
</dbReference>
<organism evidence="3 4">
    <name type="scientific">Sphingobacterium siyangense</name>
    <dbReference type="NCBI Taxonomy" id="459529"/>
    <lineage>
        <taxon>Bacteria</taxon>
        <taxon>Pseudomonadati</taxon>
        <taxon>Bacteroidota</taxon>
        <taxon>Sphingobacteriia</taxon>
        <taxon>Sphingobacteriales</taxon>
        <taxon>Sphingobacteriaceae</taxon>
        <taxon>Sphingobacterium</taxon>
    </lineage>
</organism>
<evidence type="ECO:0000313" key="4">
    <source>
        <dbReference type="Proteomes" id="UP000315908"/>
    </source>
</evidence>
<dbReference type="PROSITE" id="PS51257">
    <property type="entry name" value="PROKAR_LIPOPROTEIN"/>
    <property type="match status" value="1"/>
</dbReference>
<feature type="signal peptide" evidence="1">
    <location>
        <begin position="1"/>
        <end position="25"/>
    </location>
</feature>
<dbReference type="Pfam" id="PF12682">
    <property type="entry name" value="Flavodoxin_4"/>
    <property type="match status" value="1"/>
</dbReference>
<dbReference type="PANTHER" id="PTHR39201">
    <property type="entry name" value="EXPORTED PROTEIN-RELATED"/>
    <property type="match status" value="1"/>
</dbReference>
<dbReference type="PROSITE" id="PS50902">
    <property type="entry name" value="FLAVODOXIN_LIKE"/>
    <property type="match status" value="1"/>
</dbReference>
<evidence type="ECO:0000259" key="2">
    <source>
        <dbReference type="PROSITE" id="PS50902"/>
    </source>
</evidence>